<protein>
    <submittedName>
        <fullName evidence="2">DUF1772 domain-containing protein</fullName>
    </submittedName>
</protein>
<evidence type="ECO:0000313" key="3">
    <source>
        <dbReference type="Proteomes" id="UP001049518"/>
    </source>
</evidence>
<evidence type="ECO:0000256" key="1">
    <source>
        <dbReference type="SAM" id="Phobius"/>
    </source>
</evidence>
<dbReference type="InterPro" id="IPR013901">
    <property type="entry name" value="Anthrone_oxy"/>
</dbReference>
<gene>
    <name evidence="2" type="ORF">AGRA3207_002380</name>
</gene>
<feature type="transmembrane region" description="Helical" evidence="1">
    <location>
        <begin position="6"/>
        <end position="33"/>
    </location>
</feature>
<organism evidence="2 3">
    <name type="scientific">Actinomadura graeca</name>
    <dbReference type="NCBI Taxonomy" id="2750812"/>
    <lineage>
        <taxon>Bacteria</taxon>
        <taxon>Bacillati</taxon>
        <taxon>Actinomycetota</taxon>
        <taxon>Actinomycetes</taxon>
        <taxon>Streptosporangiales</taxon>
        <taxon>Thermomonosporaceae</taxon>
        <taxon>Actinomadura</taxon>
    </lineage>
</organism>
<accession>A0ABX8QRS7</accession>
<feature type="transmembrane region" description="Helical" evidence="1">
    <location>
        <begin position="132"/>
        <end position="151"/>
    </location>
</feature>
<dbReference type="EMBL" id="CP059572">
    <property type="protein sequence ID" value="QXJ21520.1"/>
    <property type="molecule type" value="Genomic_DNA"/>
</dbReference>
<proteinExistence type="predicted"/>
<reference evidence="2" key="1">
    <citation type="submission" date="2020-07" db="EMBL/GenBank/DDBJ databases">
        <authorList>
            <person name="Tarantini F.S."/>
            <person name="Hong K.W."/>
            <person name="Chan K.G."/>
        </authorList>
    </citation>
    <scope>NUCLEOTIDE SEQUENCE</scope>
    <source>
        <strain evidence="2">32-07</strain>
    </source>
</reference>
<dbReference type="Proteomes" id="UP001049518">
    <property type="component" value="Chromosome"/>
</dbReference>
<keyword evidence="1" id="KW-0472">Membrane</keyword>
<keyword evidence="1" id="KW-1133">Transmembrane helix</keyword>
<dbReference type="Pfam" id="PF08592">
    <property type="entry name" value="Anthrone_oxy"/>
    <property type="match status" value="1"/>
</dbReference>
<keyword evidence="1" id="KW-0812">Transmembrane</keyword>
<evidence type="ECO:0000313" key="2">
    <source>
        <dbReference type="EMBL" id="QXJ21520.1"/>
    </source>
</evidence>
<name>A0ABX8QRS7_9ACTN</name>
<sequence>MLARTLSMVVLLGSGTVAGTLFAVWRAIVPTLVALPGDRYAQVHQLLDRRFDPLLPWVTRVTMATAVVLALLPVGLHARLLCCAGLAMSVLVAVVSDTRNVPINRTISAWDPGEVPAGWAELRARWCRANSVRTAFALAGFGLYALAALSID</sequence>
<keyword evidence="3" id="KW-1185">Reference proteome</keyword>
<dbReference type="RefSeq" id="WP_231334673.1">
    <property type="nucleotide sequence ID" value="NZ_CP059572.1"/>
</dbReference>
<feature type="transmembrane region" description="Helical" evidence="1">
    <location>
        <begin position="54"/>
        <end position="72"/>
    </location>
</feature>